<sequence length="330" mass="38291">MNPGRFVREVEVDTDLDEVPAITPPGRLRIRYHLLTQEAEIVAPALEQSEAARRVDEELLERLQSQCEELKAQRAAAELQLAEVEGHNRRAADPTREELVAQVGRCLRGYAHWEVATRERVTLRELKMRATALMAGDGRSRRRVTKRLEAFLSRSRDAVANLEAKVECVKLLQVPLGEHRRASREEEQRVRLAWKKTHNRQTNERSIVWNDEALNDECWRILSPDSRNVGTKGCGRRKNANLQKPKESHGNEEGDSKRGVIWPIKEEARRREKEGLFNLAFIVKGGVNWRGCIEDRQEAKDKELYSRVKNRDTKKGQERLRWNLLWKDKC</sequence>
<keyword evidence="1" id="KW-0175">Coiled coil</keyword>
<feature type="coiled-coil region" evidence="1">
    <location>
        <begin position="46"/>
        <end position="87"/>
    </location>
</feature>
<name>A0A176VYY6_MARPO</name>
<comment type="caution">
    <text evidence="3">The sequence shown here is derived from an EMBL/GenBank/DDBJ whole genome shotgun (WGS) entry which is preliminary data.</text>
</comment>
<accession>A0A176VYY6</accession>
<dbReference type="Proteomes" id="UP000077202">
    <property type="component" value="Unassembled WGS sequence"/>
</dbReference>
<organism evidence="3 4">
    <name type="scientific">Marchantia polymorpha subsp. ruderalis</name>
    <dbReference type="NCBI Taxonomy" id="1480154"/>
    <lineage>
        <taxon>Eukaryota</taxon>
        <taxon>Viridiplantae</taxon>
        <taxon>Streptophyta</taxon>
        <taxon>Embryophyta</taxon>
        <taxon>Marchantiophyta</taxon>
        <taxon>Marchantiopsida</taxon>
        <taxon>Marchantiidae</taxon>
        <taxon>Marchantiales</taxon>
        <taxon>Marchantiaceae</taxon>
        <taxon>Marchantia</taxon>
    </lineage>
</organism>
<protein>
    <submittedName>
        <fullName evidence="3">Uncharacterized protein</fullName>
    </submittedName>
</protein>
<dbReference type="EMBL" id="LVLJ01002314">
    <property type="protein sequence ID" value="OAE25581.1"/>
    <property type="molecule type" value="Genomic_DNA"/>
</dbReference>
<proteinExistence type="predicted"/>
<evidence type="ECO:0000313" key="4">
    <source>
        <dbReference type="Proteomes" id="UP000077202"/>
    </source>
</evidence>
<evidence type="ECO:0000256" key="2">
    <source>
        <dbReference type="SAM" id="MobiDB-lite"/>
    </source>
</evidence>
<feature type="region of interest" description="Disordered" evidence="2">
    <location>
        <begin position="230"/>
        <end position="256"/>
    </location>
</feature>
<evidence type="ECO:0000313" key="3">
    <source>
        <dbReference type="EMBL" id="OAE25581.1"/>
    </source>
</evidence>
<gene>
    <name evidence="3" type="ORF">AXG93_2982s1010</name>
</gene>
<dbReference type="AlphaFoldDB" id="A0A176VYY6"/>
<keyword evidence="4" id="KW-1185">Reference proteome</keyword>
<reference evidence="3" key="1">
    <citation type="submission" date="2016-03" db="EMBL/GenBank/DDBJ databases">
        <title>Mechanisms controlling the formation of the plant cell surface in tip-growing cells are functionally conserved among land plants.</title>
        <authorList>
            <person name="Honkanen S."/>
            <person name="Jones V.A."/>
            <person name="Morieri G."/>
            <person name="Champion C."/>
            <person name="Hetherington A.J."/>
            <person name="Kelly S."/>
            <person name="Saint-Marcoux D."/>
            <person name="Proust H."/>
            <person name="Prescott H."/>
            <person name="Dolan L."/>
        </authorList>
    </citation>
    <scope>NUCLEOTIDE SEQUENCE [LARGE SCALE GENOMIC DNA]</scope>
    <source>
        <tissue evidence="3">Whole gametophyte</tissue>
    </source>
</reference>
<feature type="compositionally biased region" description="Basic and acidic residues" evidence="2">
    <location>
        <begin position="244"/>
        <end position="256"/>
    </location>
</feature>
<evidence type="ECO:0000256" key="1">
    <source>
        <dbReference type="SAM" id="Coils"/>
    </source>
</evidence>